<feature type="compositionally biased region" description="Polar residues" evidence="1">
    <location>
        <begin position="254"/>
        <end position="270"/>
    </location>
</feature>
<dbReference type="AlphaFoldDB" id="A0A165FM09"/>
<organism evidence="2 3">
    <name type="scientific">Exidia glandulosa HHB12029</name>
    <dbReference type="NCBI Taxonomy" id="1314781"/>
    <lineage>
        <taxon>Eukaryota</taxon>
        <taxon>Fungi</taxon>
        <taxon>Dikarya</taxon>
        <taxon>Basidiomycota</taxon>
        <taxon>Agaricomycotina</taxon>
        <taxon>Agaricomycetes</taxon>
        <taxon>Auriculariales</taxon>
        <taxon>Exidiaceae</taxon>
        <taxon>Exidia</taxon>
    </lineage>
</organism>
<gene>
    <name evidence="2" type="ORF">EXIGLDRAFT_771999</name>
</gene>
<dbReference type="Proteomes" id="UP000077266">
    <property type="component" value="Unassembled WGS sequence"/>
</dbReference>
<proteinExistence type="predicted"/>
<protein>
    <submittedName>
        <fullName evidence="2">Uncharacterized protein</fullName>
    </submittedName>
</protein>
<feature type="compositionally biased region" description="Low complexity" evidence="1">
    <location>
        <begin position="271"/>
        <end position="290"/>
    </location>
</feature>
<evidence type="ECO:0000313" key="3">
    <source>
        <dbReference type="Proteomes" id="UP000077266"/>
    </source>
</evidence>
<feature type="region of interest" description="Disordered" evidence="1">
    <location>
        <begin position="234"/>
        <end position="290"/>
    </location>
</feature>
<sequence>MARSANSENDASQVRAPKAVRRWYVAQYVDAATQTDLASSARTATSAQMNRTCSVVDFGRQAAANPSSRTFVSAATSTPSIPKIRVNMYDDVRDGLAPSITAATIIVTPGVHSDSRRTLAQHLTAAPPHASSTGTETLRTLPLDAVMRLPDAATDAHGNITMDGASGSKPALSTPRAPVNDSSTSRTIALSSTQSGLFSTDGHVLPGSNTAVEQHFALVGVSKTLSVPIQVDIRSEGPPHVSTPRLSSRLPITASPSQLLPDTSPTATVHPQSAPSQAARSSPTSPAPTYTAPVELVQEGNGVFCGPSQEGASLATLSKGALESAGVRSSSVQQPIDTTTSGASVLDAQGDILARAGLDALAMGHAVPSATPQSQSQPVQMLDSYLFKFVRMHNGVFLVRSCTADLLAHASASGVDSLRTWPISAPGVAPLGSTAGSSGASNKIPGDALLGTVGMKVEPLDDDLLPGRPLLDDVVAKQAELYRHSTQYLAERRAEEWSRMKRAPGSSAWPDAEVEDAGFDPTNRARDDSDGFPGSLPLHSYACGYHFHGPHFPYLRFRHPIGLSVWLKGRREPMFSLTPCDISEIRVR</sequence>
<evidence type="ECO:0000313" key="2">
    <source>
        <dbReference type="EMBL" id="KZV89213.1"/>
    </source>
</evidence>
<accession>A0A165FM09</accession>
<keyword evidence="3" id="KW-1185">Reference proteome</keyword>
<name>A0A165FM09_EXIGL</name>
<feature type="region of interest" description="Disordered" evidence="1">
    <location>
        <begin position="163"/>
        <end position="183"/>
    </location>
</feature>
<dbReference type="EMBL" id="KV426079">
    <property type="protein sequence ID" value="KZV89213.1"/>
    <property type="molecule type" value="Genomic_DNA"/>
</dbReference>
<dbReference type="InParanoid" id="A0A165FM09"/>
<evidence type="ECO:0000256" key="1">
    <source>
        <dbReference type="SAM" id="MobiDB-lite"/>
    </source>
</evidence>
<reference evidence="2 3" key="1">
    <citation type="journal article" date="2016" name="Mol. Biol. Evol.">
        <title>Comparative Genomics of Early-Diverging Mushroom-Forming Fungi Provides Insights into the Origins of Lignocellulose Decay Capabilities.</title>
        <authorList>
            <person name="Nagy L.G."/>
            <person name="Riley R."/>
            <person name="Tritt A."/>
            <person name="Adam C."/>
            <person name="Daum C."/>
            <person name="Floudas D."/>
            <person name="Sun H."/>
            <person name="Yadav J.S."/>
            <person name="Pangilinan J."/>
            <person name="Larsson K.H."/>
            <person name="Matsuura K."/>
            <person name="Barry K."/>
            <person name="Labutti K."/>
            <person name="Kuo R."/>
            <person name="Ohm R.A."/>
            <person name="Bhattacharya S.S."/>
            <person name="Shirouzu T."/>
            <person name="Yoshinaga Y."/>
            <person name="Martin F.M."/>
            <person name="Grigoriev I.V."/>
            <person name="Hibbett D.S."/>
        </authorList>
    </citation>
    <scope>NUCLEOTIDE SEQUENCE [LARGE SCALE GENOMIC DNA]</scope>
    <source>
        <strain evidence="2 3">HHB12029</strain>
    </source>
</reference>